<keyword evidence="1" id="KW-0472">Membrane</keyword>
<dbReference type="AlphaFoldDB" id="A0A1M5IND4"/>
<evidence type="ECO:0000313" key="3">
    <source>
        <dbReference type="Proteomes" id="UP000189796"/>
    </source>
</evidence>
<dbReference type="EMBL" id="LT670817">
    <property type="protein sequence ID" value="SHG29751.1"/>
    <property type="molecule type" value="Genomic_DNA"/>
</dbReference>
<organism evidence="2 3">
    <name type="scientific">Bradyrhizobium erythrophlei</name>
    <dbReference type="NCBI Taxonomy" id="1437360"/>
    <lineage>
        <taxon>Bacteria</taxon>
        <taxon>Pseudomonadati</taxon>
        <taxon>Pseudomonadota</taxon>
        <taxon>Alphaproteobacteria</taxon>
        <taxon>Hyphomicrobiales</taxon>
        <taxon>Nitrobacteraceae</taxon>
        <taxon>Bradyrhizobium</taxon>
    </lineage>
</organism>
<protein>
    <submittedName>
        <fullName evidence="2">Uncharacterized protein</fullName>
    </submittedName>
</protein>
<feature type="transmembrane region" description="Helical" evidence="1">
    <location>
        <begin position="23"/>
        <end position="44"/>
    </location>
</feature>
<evidence type="ECO:0000313" key="2">
    <source>
        <dbReference type="EMBL" id="SHG29751.1"/>
    </source>
</evidence>
<name>A0A1M5IND4_9BRAD</name>
<dbReference type="Proteomes" id="UP000189796">
    <property type="component" value="Chromosome I"/>
</dbReference>
<gene>
    <name evidence="2" type="ORF">SAMN05443248_1058</name>
</gene>
<sequence length="84" mass="9347">MGYAAITLAIMGFVVGLRFRLKVLLPIVVLLLIGSGIFAVLQGWHFLTTLLAIAAAQTILQLGYFSGILLRWAMSGRWNWRPLF</sequence>
<proteinExistence type="predicted"/>
<evidence type="ECO:0000256" key="1">
    <source>
        <dbReference type="SAM" id="Phobius"/>
    </source>
</evidence>
<keyword evidence="1" id="KW-0812">Transmembrane</keyword>
<reference evidence="2 3" key="1">
    <citation type="submission" date="2016-11" db="EMBL/GenBank/DDBJ databases">
        <authorList>
            <person name="Jaros S."/>
            <person name="Januszkiewicz K."/>
            <person name="Wedrychowicz H."/>
        </authorList>
    </citation>
    <scope>NUCLEOTIDE SEQUENCE [LARGE SCALE GENOMIC DNA]</scope>
    <source>
        <strain evidence="2 3">GAS138</strain>
    </source>
</reference>
<accession>A0A1M5IND4</accession>
<feature type="transmembrane region" description="Helical" evidence="1">
    <location>
        <begin position="50"/>
        <end position="74"/>
    </location>
</feature>
<keyword evidence="1" id="KW-1133">Transmembrane helix</keyword>